<dbReference type="EMBL" id="VSRR010071932">
    <property type="protein sequence ID" value="MPC86589.1"/>
    <property type="molecule type" value="Genomic_DNA"/>
</dbReference>
<sequence>MPASAVPAKRPETAGVLDTAYAITATIIPIAINPKSNFLGSDSKASTILAESGLSWVIVAVCRLHASSSSPVLAVKIA</sequence>
<gene>
    <name evidence="1" type="ORF">E2C01_081423</name>
</gene>
<name>A0A5B7IWM0_PORTR</name>
<reference evidence="1 2" key="1">
    <citation type="submission" date="2019-05" db="EMBL/GenBank/DDBJ databases">
        <title>Another draft genome of Portunus trituberculatus and its Hox gene families provides insights of decapod evolution.</title>
        <authorList>
            <person name="Jeong J.-H."/>
            <person name="Song I."/>
            <person name="Kim S."/>
            <person name="Choi T."/>
            <person name="Kim D."/>
            <person name="Ryu S."/>
            <person name="Kim W."/>
        </authorList>
    </citation>
    <scope>NUCLEOTIDE SEQUENCE [LARGE SCALE GENOMIC DNA]</scope>
    <source>
        <tissue evidence="1">Muscle</tissue>
    </source>
</reference>
<keyword evidence="2" id="KW-1185">Reference proteome</keyword>
<evidence type="ECO:0000313" key="2">
    <source>
        <dbReference type="Proteomes" id="UP000324222"/>
    </source>
</evidence>
<comment type="caution">
    <text evidence="1">The sequence shown here is derived from an EMBL/GenBank/DDBJ whole genome shotgun (WGS) entry which is preliminary data.</text>
</comment>
<dbReference type="Proteomes" id="UP000324222">
    <property type="component" value="Unassembled WGS sequence"/>
</dbReference>
<organism evidence="1 2">
    <name type="scientific">Portunus trituberculatus</name>
    <name type="common">Swimming crab</name>
    <name type="synonym">Neptunus trituberculatus</name>
    <dbReference type="NCBI Taxonomy" id="210409"/>
    <lineage>
        <taxon>Eukaryota</taxon>
        <taxon>Metazoa</taxon>
        <taxon>Ecdysozoa</taxon>
        <taxon>Arthropoda</taxon>
        <taxon>Crustacea</taxon>
        <taxon>Multicrustacea</taxon>
        <taxon>Malacostraca</taxon>
        <taxon>Eumalacostraca</taxon>
        <taxon>Eucarida</taxon>
        <taxon>Decapoda</taxon>
        <taxon>Pleocyemata</taxon>
        <taxon>Brachyura</taxon>
        <taxon>Eubrachyura</taxon>
        <taxon>Portunoidea</taxon>
        <taxon>Portunidae</taxon>
        <taxon>Portuninae</taxon>
        <taxon>Portunus</taxon>
    </lineage>
</organism>
<evidence type="ECO:0000313" key="1">
    <source>
        <dbReference type="EMBL" id="MPC86589.1"/>
    </source>
</evidence>
<proteinExistence type="predicted"/>
<protein>
    <submittedName>
        <fullName evidence="1">Uncharacterized protein</fullName>
    </submittedName>
</protein>
<accession>A0A5B7IWM0</accession>
<dbReference type="AlphaFoldDB" id="A0A5B7IWM0"/>